<protein>
    <recommendedName>
        <fullName evidence="1">DUF559 domain-containing protein</fullName>
    </recommendedName>
</protein>
<dbReference type="InterPro" id="IPR007569">
    <property type="entry name" value="DUF559"/>
</dbReference>
<gene>
    <name evidence="2" type="ORF">AVDCRST_MAG06-2088</name>
</gene>
<proteinExistence type="predicted"/>
<accession>A0A6J4NX08</accession>
<organism evidence="2">
    <name type="scientific">uncultured Nocardioides sp</name>
    <dbReference type="NCBI Taxonomy" id="198441"/>
    <lineage>
        <taxon>Bacteria</taxon>
        <taxon>Bacillati</taxon>
        <taxon>Actinomycetota</taxon>
        <taxon>Actinomycetes</taxon>
        <taxon>Propionibacteriales</taxon>
        <taxon>Nocardioidaceae</taxon>
        <taxon>Nocardioides</taxon>
        <taxon>environmental samples</taxon>
    </lineage>
</organism>
<name>A0A6J4NX08_9ACTN</name>
<evidence type="ECO:0000313" key="2">
    <source>
        <dbReference type="EMBL" id="CAA9399255.1"/>
    </source>
</evidence>
<dbReference type="AlphaFoldDB" id="A0A6J4NX08"/>
<dbReference type="EMBL" id="CADCUP010000138">
    <property type="protein sequence ID" value="CAA9399255.1"/>
    <property type="molecule type" value="Genomic_DNA"/>
</dbReference>
<evidence type="ECO:0000259" key="1">
    <source>
        <dbReference type="Pfam" id="PF04480"/>
    </source>
</evidence>
<feature type="domain" description="DUF559" evidence="1">
    <location>
        <begin position="235"/>
        <end position="303"/>
    </location>
</feature>
<sequence length="312" mass="34617">MPLASDLDDPRFVAVRSLGDDQGGVVSRRQLYSLGITRWEVAGHVRGGRWLRVGDQSVCLHNSTLQPEAHRWAAVFQGGPRACLDGASALVAGGLQRFTVPRVRVSVPRGARIRRSRAYDIRQTRRWSADDVVTIGIPRTRVAVAAIRGALWARSDREATYLLSAVVQQGLCTPVALGQELLRVRRDRRRALLHAVVNDLLDGARALGELDVVAELRRRGLPPPQRQVLRRDGRRRYFLDLYWPQFGVVVEVDGIHHAWAENVVGDALRQNALAIDGDTVLRLPLLGLRLQPDEFFAQIQAALRAGGLRDAA</sequence>
<reference evidence="2" key="1">
    <citation type="submission" date="2020-02" db="EMBL/GenBank/DDBJ databases">
        <authorList>
            <person name="Meier V. D."/>
        </authorList>
    </citation>
    <scope>NUCLEOTIDE SEQUENCE</scope>
    <source>
        <strain evidence="2">AVDCRST_MAG06</strain>
    </source>
</reference>
<dbReference type="Pfam" id="PF04480">
    <property type="entry name" value="DUF559"/>
    <property type="match status" value="1"/>
</dbReference>